<dbReference type="EMBL" id="DQUG01000074">
    <property type="protein sequence ID" value="HIP74884.1"/>
    <property type="molecule type" value="Genomic_DNA"/>
</dbReference>
<evidence type="ECO:0000256" key="1">
    <source>
        <dbReference type="SAM" id="Phobius"/>
    </source>
</evidence>
<keyword evidence="1" id="KW-0812">Transmembrane</keyword>
<evidence type="ECO:0000313" key="2">
    <source>
        <dbReference type="EMBL" id="HIP74884.1"/>
    </source>
</evidence>
<gene>
    <name evidence="2" type="ORF">EYH13_01780</name>
</gene>
<accession>A0A832Z994</accession>
<dbReference type="Proteomes" id="UP000649326">
    <property type="component" value="Unassembled WGS sequence"/>
</dbReference>
<feature type="transmembrane region" description="Helical" evidence="1">
    <location>
        <begin position="58"/>
        <end position="76"/>
    </location>
</feature>
<protein>
    <submittedName>
        <fullName evidence="2">Uncharacterized protein</fullName>
    </submittedName>
</protein>
<evidence type="ECO:0000313" key="3">
    <source>
        <dbReference type="Proteomes" id="UP000649326"/>
    </source>
</evidence>
<comment type="caution">
    <text evidence="2">The sequence shown here is derived from an EMBL/GenBank/DDBJ whole genome shotgun (WGS) entry which is preliminary data.</text>
</comment>
<feature type="transmembrane region" description="Helical" evidence="1">
    <location>
        <begin position="82"/>
        <end position="99"/>
    </location>
</feature>
<name>A0A832Z994_9EURY</name>
<feature type="transmembrane region" description="Helical" evidence="1">
    <location>
        <begin position="6"/>
        <end position="38"/>
    </location>
</feature>
<proteinExistence type="predicted"/>
<reference evidence="2" key="1">
    <citation type="journal article" date="2020" name="ISME J.">
        <title>Gammaproteobacteria mediating utilization of methyl-, sulfur- and petroleum organic compounds in deep ocean hydrothermal plumes.</title>
        <authorList>
            <person name="Zhou Z."/>
            <person name="Liu Y."/>
            <person name="Pan J."/>
            <person name="Cron B.R."/>
            <person name="Toner B.M."/>
            <person name="Anantharaman K."/>
            <person name="Breier J.A."/>
            <person name="Dick G.J."/>
            <person name="Li M."/>
        </authorList>
    </citation>
    <scope>NUCLEOTIDE SEQUENCE</scope>
    <source>
        <strain evidence="2">SZUA-1451</strain>
    </source>
</reference>
<keyword evidence="1" id="KW-1133">Transmembrane helix</keyword>
<dbReference type="AlphaFoldDB" id="A0A832Z994"/>
<sequence>MEVEHKVVLILLTGLVVSVILRTYTGIVIAALGIPIYLAYMAREQNILAKSRLFDRDLFLMMGLMVLVILAFEYFADPRMGLIAMAVVVPLAIYCVDKLKAG</sequence>
<organism evidence="2 3">
    <name type="scientific">Thermococcus paralvinellae</name>
    <dbReference type="NCBI Taxonomy" id="582419"/>
    <lineage>
        <taxon>Archaea</taxon>
        <taxon>Methanobacteriati</taxon>
        <taxon>Methanobacteriota</taxon>
        <taxon>Thermococci</taxon>
        <taxon>Thermococcales</taxon>
        <taxon>Thermococcaceae</taxon>
        <taxon>Thermococcus</taxon>
    </lineage>
</organism>
<keyword evidence="1" id="KW-0472">Membrane</keyword>